<organism evidence="3 4">
    <name type="scientific">Mycoemilia scoparia</name>
    <dbReference type="NCBI Taxonomy" id="417184"/>
    <lineage>
        <taxon>Eukaryota</taxon>
        <taxon>Fungi</taxon>
        <taxon>Fungi incertae sedis</taxon>
        <taxon>Zoopagomycota</taxon>
        <taxon>Kickxellomycotina</taxon>
        <taxon>Kickxellomycetes</taxon>
        <taxon>Kickxellales</taxon>
        <taxon>Kickxellaceae</taxon>
        <taxon>Mycoemilia</taxon>
    </lineage>
</organism>
<evidence type="ECO:0000256" key="1">
    <source>
        <dbReference type="ARBA" id="ARBA00013064"/>
    </source>
</evidence>
<dbReference type="EC" id="3.1.3.48" evidence="1"/>
<name>A0A9W8DMG1_9FUNG</name>
<dbReference type="Pfam" id="PF01451">
    <property type="entry name" value="LMWPc"/>
    <property type="match status" value="1"/>
</dbReference>
<reference evidence="3" key="1">
    <citation type="submission" date="2022-07" db="EMBL/GenBank/DDBJ databases">
        <title>Phylogenomic reconstructions and comparative analyses of Kickxellomycotina fungi.</title>
        <authorList>
            <person name="Reynolds N.K."/>
            <person name="Stajich J.E."/>
            <person name="Barry K."/>
            <person name="Grigoriev I.V."/>
            <person name="Crous P."/>
            <person name="Smith M.E."/>
        </authorList>
    </citation>
    <scope>NUCLEOTIDE SEQUENCE</scope>
    <source>
        <strain evidence="3">NBRC 100468</strain>
    </source>
</reference>
<sequence length="134" mass="14943">MSAGENNITRVLFVCLGNICRSPMAEAVFCAEIKKLQLSGKFEVDSAGTAAYHVTLKDFERFDHILCMDMSNLSDLKDMKPKGSKAKVALFGSYDPEGQRIINDPYYGGKSGFETNYHQIVRSSFGFLKHLGYN</sequence>
<dbReference type="EMBL" id="JANBPU010000100">
    <property type="protein sequence ID" value="KAJ1916531.1"/>
    <property type="molecule type" value="Genomic_DNA"/>
</dbReference>
<evidence type="ECO:0000313" key="3">
    <source>
        <dbReference type="EMBL" id="KAJ1916531.1"/>
    </source>
</evidence>
<feature type="domain" description="Phosphotyrosine protein phosphatase I" evidence="2">
    <location>
        <begin position="9"/>
        <end position="130"/>
    </location>
</feature>
<dbReference type="Gene3D" id="3.40.50.2300">
    <property type="match status" value="2"/>
</dbReference>
<dbReference type="GO" id="GO:0004726">
    <property type="term" value="F:non-membrane spanning protein tyrosine phosphatase activity"/>
    <property type="evidence" value="ECO:0007669"/>
    <property type="project" value="InterPro"/>
</dbReference>
<dbReference type="PANTHER" id="PTHR11717:SF7">
    <property type="entry name" value="LOW MOLECULAR WEIGHT PHOSPHOTYROSINE PROTEIN PHOSPHATASE"/>
    <property type="match status" value="1"/>
</dbReference>
<proteinExistence type="predicted"/>
<dbReference type="AlphaFoldDB" id="A0A9W8DMG1"/>
<dbReference type="SMART" id="SM00226">
    <property type="entry name" value="LMWPc"/>
    <property type="match status" value="1"/>
</dbReference>
<accession>A0A9W8DMG1</accession>
<dbReference type="InterPro" id="IPR036196">
    <property type="entry name" value="Ptyr_pPase_sf"/>
</dbReference>
<dbReference type="GO" id="GO:0003993">
    <property type="term" value="F:acid phosphatase activity"/>
    <property type="evidence" value="ECO:0007669"/>
    <property type="project" value="InterPro"/>
</dbReference>
<dbReference type="GO" id="GO:0005737">
    <property type="term" value="C:cytoplasm"/>
    <property type="evidence" value="ECO:0007669"/>
    <property type="project" value="InterPro"/>
</dbReference>
<keyword evidence="4" id="KW-1185">Reference proteome</keyword>
<comment type="caution">
    <text evidence="3">The sequence shown here is derived from an EMBL/GenBank/DDBJ whole genome shotgun (WGS) entry which is preliminary data.</text>
</comment>
<dbReference type="SUPFAM" id="SSF52788">
    <property type="entry name" value="Phosphotyrosine protein phosphatases I"/>
    <property type="match status" value="1"/>
</dbReference>
<protein>
    <recommendedName>
        <fullName evidence="1">protein-tyrosine-phosphatase</fullName>
        <ecNumber evidence="1">3.1.3.48</ecNumber>
    </recommendedName>
</protein>
<dbReference type="PRINTS" id="PR00720">
    <property type="entry name" value="MAMMALPTPASE"/>
</dbReference>
<dbReference type="CDD" id="cd16343">
    <property type="entry name" value="LMWPTP"/>
    <property type="match status" value="1"/>
</dbReference>
<gene>
    <name evidence="3" type="primary">stp1</name>
    <name evidence="3" type="ORF">H4219_003746</name>
</gene>
<dbReference type="InterPro" id="IPR002115">
    <property type="entry name" value="Tyr_Pase_low_mol_wt_mml"/>
</dbReference>
<evidence type="ECO:0000313" key="4">
    <source>
        <dbReference type="Proteomes" id="UP001150538"/>
    </source>
</evidence>
<dbReference type="PANTHER" id="PTHR11717">
    <property type="entry name" value="LOW MOLECULAR WEIGHT PROTEIN TYROSINE PHOSPHATASE"/>
    <property type="match status" value="1"/>
</dbReference>
<dbReference type="OrthoDB" id="3388at2759"/>
<dbReference type="InterPro" id="IPR023485">
    <property type="entry name" value="Ptyr_pPase"/>
</dbReference>
<dbReference type="Proteomes" id="UP001150538">
    <property type="component" value="Unassembled WGS sequence"/>
</dbReference>
<evidence type="ECO:0000259" key="2">
    <source>
        <dbReference type="SMART" id="SM00226"/>
    </source>
</evidence>
<dbReference type="InterPro" id="IPR050438">
    <property type="entry name" value="LMW_PTPase"/>
</dbReference>